<keyword evidence="6" id="KW-0378">Hydrolase</keyword>
<feature type="domain" description="HhH-GPD" evidence="11">
    <location>
        <begin position="45"/>
        <end position="204"/>
    </location>
</feature>
<dbReference type="SUPFAM" id="SSF48150">
    <property type="entry name" value="DNA-glycosylase"/>
    <property type="match status" value="1"/>
</dbReference>
<accession>A0ABD4Z875</accession>
<evidence type="ECO:0000256" key="1">
    <source>
        <dbReference type="ARBA" id="ARBA00001966"/>
    </source>
</evidence>
<evidence type="ECO:0000256" key="4">
    <source>
        <dbReference type="ARBA" id="ARBA00022723"/>
    </source>
</evidence>
<dbReference type="Pfam" id="PF00730">
    <property type="entry name" value="HhH-GPD"/>
    <property type="match status" value="1"/>
</dbReference>
<dbReference type="InterPro" id="IPR004035">
    <property type="entry name" value="Endouclease-III_FeS-bd_BS"/>
</dbReference>
<evidence type="ECO:0000256" key="3">
    <source>
        <dbReference type="ARBA" id="ARBA00022485"/>
    </source>
</evidence>
<comment type="caution">
    <text evidence="12">The sequence shown here is derived from an EMBL/GenBank/DDBJ whole genome shotgun (WGS) entry which is preliminary data.</text>
</comment>
<dbReference type="GO" id="GO:0016798">
    <property type="term" value="F:hydrolase activity, acting on glycosyl bonds"/>
    <property type="evidence" value="ECO:0007669"/>
    <property type="project" value="UniProtKB-KW"/>
</dbReference>
<keyword evidence="5" id="KW-0227">DNA damage</keyword>
<dbReference type="GO" id="GO:0140097">
    <property type="term" value="F:catalytic activity, acting on DNA"/>
    <property type="evidence" value="ECO:0007669"/>
    <property type="project" value="UniProtKB-ARBA"/>
</dbReference>
<keyword evidence="9" id="KW-0234">DNA repair</keyword>
<protein>
    <submittedName>
        <fullName evidence="12">Endonuclease III</fullName>
    </submittedName>
</protein>
<evidence type="ECO:0000256" key="2">
    <source>
        <dbReference type="ARBA" id="ARBA00008343"/>
    </source>
</evidence>
<evidence type="ECO:0000256" key="10">
    <source>
        <dbReference type="ARBA" id="ARBA00023295"/>
    </source>
</evidence>
<name>A0ABD4Z875_9CREN</name>
<evidence type="ECO:0000259" key="11">
    <source>
        <dbReference type="SMART" id="SM00478"/>
    </source>
</evidence>
<dbReference type="InterPro" id="IPR023170">
    <property type="entry name" value="HhH_base_excis_C"/>
</dbReference>
<dbReference type="GO" id="GO:0046872">
    <property type="term" value="F:metal ion binding"/>
    <property type="evidence" value="ECO:0007669"/>
    <property type="project" value="UniProtKB-KW"/>
</dbReference>
<dbReference type="PIRSF" id="PIRSF001435">
    <property type="entry name" value="Nth"/>
    <property type="match status" value="1"/>
</dbReference>
<dbReference type="PROSITE" id="PS00764">
    <property type="entry name" value="ENDONUCLEASE_III_1"/>
    <property type="match status" value="1"/>
</dbReference>
<dbReference type="InterPro" id="IPR011257">
    <property type="entry name" value="DNA_glycosylase"/>
</dbReference>
<organism evidence="12 13">
    <name type="scientific">Ignisphaera cupida</name>
    <dbReference type="NCBI Taxonomy" id="3050454"/>
    <lineage>
        <taxon>Archaea</taxon>
        <taxon>Thermoproteota</taxon>
        <taxon>Thermoprotei</taxon>
        <taxon>Desulfurococcales</taxon>
        <taxon>Desulfurococcaceae</taxon>
        <taxon>Ignisphaera</taxon>
    </lineage>
</organism>
<dbReference type="GO" id="GO:0006281">
    <property type="term" value="P:DNA repair"/>
    <property type="evidence" value="ECO:0007669"/>
    <property type="project" value="UniProtKB-KW"/>
</dbReference>
<evidence type="ECO:0000313" key="12">
    <source>
        <dbReference type="EMBL" id="MDK6029085.1"/>
    </source>
</evidence>
<evidence type="ECO:0000256" key="6">
    <source>
        <dbReference type="ARBA" id="ARBA00022801"/>
    </source>
</evidence>
<dbReference type="Pfam" id="PF10576">
    <property type="entry name" value="EndIII_4Fe-2S"/>
    <property type="match status" value="1"/>
</dbReference>
<evidence type="ECO:0000256" key="9">
    <source>
        <dbReference type="ARBA" id="ARBA00023204"/>
    </source>
</evidence>
<evidence type="ECO:0000256" key="7">
    <source>
        <dbReference type="ARBA" id="ARBA00023004"/>
    </source>
</evidence>
<keyword evidence="8" id="KW-0411">Iron-sulfur</keyword>
<dbReference type="Gene3D" id="1.10.340.30">
    <property type="entry name" value="Hypothetical protein, domain 2"/>
    <property type="match status" value="1"/>
</dbReference>
<dbReference type="EMBL" id="JASNVW010000004">
    <property type="protein sequence ID" value="MDK6029085.1"/>
    <property type="molecule type" value="Genomic_DNA"/>
</dbReference>
<dbReference type="AlphaFoldDB" id="A0ABD4Z875"/>
<dbReference type="Gene3D" id="1.10.1670.10">
    <property type="entry name" value="Helix-hairpin-Helix base-excision DNA repair enzymes (C-terminal)"/>
    <property type="match status" value="1"/>
</dbReference>
<dbReference type="CDD" id="cd00056">
    <property type="entry name" value="ENDO3c"/>
    <property type="match status" value="1"/>
</dbReference>
<dbReference type="SMART" id="SM00478">
    <property type="entry name" value="ENDO3c"/>
    <property type="match status" value="1"/>
</dbReference>
<dbReference type="GO" id="GO:0004519">
    <property type="term" value="F:endonuclease activity"/>
    <property type="evidence" value="ECO:0007669"/>
    <property type="project" value="UniProtKB-KW"/>
</dbReference>
<keyword evidence="13" id="KW-1185">Reference proteome</keyword>
<dbReference type="SMART" id="SM00525">
    <property type="entry name" value="FES"/>
    <property type="match status" value="1"/>
</dbReference>
<dbReference type="InterPro" id="IPR003651">
    <property type="entry name" value="Endonuclease3_FeS-loop_motif"/>
</dbReference>
<keyword evidence="12" id="KW-0540">Nuclease</keyword>
<reference evidence="12 13" key="1">
    <citation type="submission" date="2023-05" db="EMBL/GenBank/DDBJ databases">
        <title>A new hyperthermophilic archaea 'Ignisphaera cupida' sp. nov. and description of the family 'Ignisphaeraceae' fam. nov.</title>
        <authorList>
            <person name="Podosokorskaya O.A."/>
            <person name="Elcheninov A.G."/>
            <person name="Klukina A."/>
            <person name="Merkel A.Y."/>
        </authorList>
    </citation>
    <scope>NUCLEOTIDE SEQUENCE [LARGE SCALE GENOMIC DNA]</scope>
    <source>
        <strain evidence="12 13">4213-co</strain>
    </source>
</reference>
<keyword evidence="12" id="KW-0255">Endonuclease</keyword>
<keyword evidence="10" id="KW-0326">Glycosidase</keyword>
<keyword evidence="7" id="KW-0408">Iron</keyword>
<sequence>MNILIDILKRLETRYKPDINNFIVLHLLTNNIVINHFEIMLGIILSQNTSDKNAIKALNNLRSALGKIEPETVLKTSMDVIANAVRVAGITNRRVKTIYELAKWFINNRDIIEKLALLDIDDARNILMQIYGVGPKTADVYLLMVLHKPSFPIDTHIRRVLTRIGLASQNESYENVRKRVMKMMNNDVDSLKKLHILLIEHGRNVCKAKKPLCSECVLKDLCRYYNLFKY</sequence>
<comment type="cofactor">
    <cofactor evidence="1">
        <name>[4Fe-4S] cluster</name>
        <dbReference type="ChEBI" id="CHEBI:49883"/>
    </cofactor>
</comment>
<gene>
    <name evidence="12" type="ORF">QPL79_06885</name>
</gene>
<evidence type="ECO:0000313" key="13">
    <source>
        <dbReference type="Proteomes" id="UP001529235"/>
    </source>
</evidence>
<keyword evidence="4" id="KW-0479">Metal-binding</keyword>
<keyword evidence="3" id="KW-0004">4Fe-4S</keyword>
<evidence type="ECO:0000256" key="5">
    <source>
        <dbReference type="ARBA" id="ARBA00022763"/>
    </source>
</evidence>
<dbReference type="Proteomes" id="UP001529235">
    <property type="component" value="Unassembled WGS sequence"/>
</dbReference>
<dbReference type="InterPro" id="IPR003265">
    <property type="entry name" value="HhH-GPD_domain"/>
</dbReference>
<proteinExistence type="inferred from homology"/>
<comment type="similarity">
    <text evidence="2">Belongs to the Nth/MutY family.</text>
</comment>
<dbReference type="GO" id="GO:0051539">
    <property type="term" value="F:4 iron, 4 sulfur cluster binding"/>
    <property type="evidence" value="ECO:0007669"/>
    <property type="project" value="UniProtKB-KW"/>
</dbReference>
<dbReference type="RefSeq" id="WP_285274072.1">
    <property type="nucleotide sequence ID" value="NZ_JASNVW010000004.1"/>
</dbReference>
<dbReference type="PANTHER" id="PTHR10359">
    <property type="entry name" value="A/G-SPECIFIC ADENINE GLYCOSYLASE/ENDONUCLEASE III"/>
    <property type="match status" value="1"/>
</dbReference>
<evidence type="ECO:0000256" key="8">
    <source>
        <dbReference type="ARBA" id="ARBA00023014"/>
    </source>
</evidence>